<dbReference type="Pfam" id="PF17871">
    <property type="entry name" value="AAA_lid_9"/>
    <property type="match status" value="1"/>
</dbReference>
<dbReference type="PANTHER" id="PTHR11638">
    <property type="entry name" value="ATP-DEPENDENT CLP PROTEASE"/>
    <property type="match status" value="1"/>
</dbReference>
<dbReference type="Pfam" id="PF10431">
    <property type="entry name" value="ClpB_D2-small"/>
    <property type="match status" value="1"/>
</dbReference>
<dbReference type="InterPro" id="IPR041546">
    <property type="entry name" value="ClpA/ClpB_AAA_lid"/>
</dbReference>
<dbReference type="SMART" id="SM01086">
    <property type="entry name" value="ClpB_D2-small"/>
    <property type="match status" value="1"/>
</dbReference>
<gene>
    <name evidence="8" type="ORF">US31_C0003G0038</name>
</gene>
<dbReference type="PANTHER" id="PTHR11638:SF18">
    <property type="entry name" value="HEAT SHOCK PROTEIN 104"/>
    <property type="match status" value="1"/>
</dbReference>
<dbReference type="PRINTS" id="PR00300">
    <property type="entry name" value="CLPPROTEASEA"/>
</dbReference>
<proteinExistence type="predicted"/>
<name>A0A0G0I2Y4_9BACT</name>
<dbReference type="Pfam" id="PF07724">
    <property type="entry name" value="AAA_2"/>
    <property type="match status" value="1"/>
</dbReference>
<dbReference type="EMBL" id="LBSM01000003">
    <property type="protein sequence ID" value="KKQ18609.1"/>
    <property type="molecule type" value="Genomic_DNA"/>
</dbReference>
<comment type="caution">
    <text evidence="8">The sequence shown here is derived from an EMBL/GenBank/DDBJ whole genome shotgun (WGS) entry which is preliminary data.</text>
</comment>
<keyword evidence="5" id="KW-0812">Transmembrane</keyword>
<dbReference type="InterPro" id="IPR027417">
    <property type="entry name" value="P-loop_NTPase"/>
</dbReference>
<keyword evidence="3" id="KW-0067">ATP-binding</keyword>
<evidence type="ECO:0000256" key="2">
    <source>
        <dbReference type="ARBA" id="ARBA00022741"/>
    </source>
</evidence>
<dbReference type="Pfam" id="PF00004">
    <property type="entry name" value="AAA"/>
    <property type="match status" value="1"/>
</dbReference>
<accession>A0A0G0I2Y4</accession>
<dbReference type="SMART" id="SM00382">
    <property type="entry name" value="AAA"/>
    <property type="match status" value="2"/>
</dbReference>
<reference evidence="8 9" key="1">
    <citation type="journal article" date="2015" name="Nature">
        <title>rRNA introns, odd ribosomes, and small enigmatic genomes across a large radiation of phyla.</title>
        <authorList>
            <person name="Brown C.T."/>
            <person name="Hug L.A."/>
            <person name="Thomas B.C."/>
            <person name="Sharon I."/>
            <person name="Castelle C.J."/>
            <person name="Singh A."/>
            <person name="Wilkins M.J."/>
            <person name="Williams K.H."/>
            <person name="Banfield J.F."/>
        </authorList>
    </citation>
    <scope>NUCLEOTIDE SEQUENCE [LARGE SCALE GENOMIC DNA]</scope>
</reference>
<dbReference type="GO" id="GO:0005737">
    <property type="term" value="C:cytoplasm"/>
    <property type="evidence" value="ECO:0007669"/>
    <property type="project" value="TreeGrafter"/>
</dbReference>
<evidence type="ECO:0000256" key="1">
    <source>
        <dbReference type="ARBA" id="ARBA00022737"/>
    </source>
</evidence>
<dbReference type="Gene3D" id="1.10.8.60">
    <property type="match status" value="2"/>
</dbReference>
<dbReference type="InterPro" id="IPR001270">
    <property type="entry name" value="ClpA/B"/>
</dbReference>
<dbReference type="Proteomes" id="UP000034508">
    <property type="component" value="Unassembled WGS sequence"/>
</dbReference>
<keyword evidence="4" id="KW-0143">Chaperone</keyword>
<dbReference type="Gene3D" id="3.40.50.300">
    <property type="entry name" value="P-loop containing nucleotide triphosphate hydrolases"/>
    <property type="match status" value="2"/>
</dbReference>
<evidence type="ECO:0000313" key="8">
    <source>
        <dbReference type="EMBL" id="KKQ18609.1"/>
    </source>
</evidence>
<dbReference type="CDD" id="cd19499">
    <property type="entry name" value="RecA-like_ClpB_Hsp104-like"/>
    <property type="match status" value="1"/>
</dbReference>
<dbReference type="InterPro" id="IPR003593">
    <property type="entry name" value="AAA+_ATPase"/>
</dbReference>
<evidence type="ECO:0000256" key="5">
    <source>
        <dbReference type="SAM" id="Phobius"/>
    </source>
</evidence>
<evidence type="ECO:0000256" key="3">
    <source>
        <dbReference type="ARBA" id="ARBA00022840"/>
    </source>
</evidence>
<dbReference type="InterPro" id="IPR036628">
    <property type="entry name" value="Clp_N_dom_sf"/>
</dbReference>
<feature type="transmembrane region" description="Helical" evidence="5">
    <location>
        <begin position="56"/>
        <end position="75"/>
    </location>
</feature>
<dbReference type="Gene3D" id="1.10.1780.10">
    <property type="entry name" value="Clp, N-terminal domain"/>
    <property type="match status" value="1"/>
</dbReference>
<organism evidence="8 9">
    <name type="scientific">Berkelbacteria bacterium GW2011_GWA1_36_9</name>
    <dbReference type="NCBI Taxonomy" id="1618331"/>
    <lineage>
        <taxon>Bacteria</taxon>
        <taxon>Candidatus Berkelbacteria</taxon>
    </lineage>
</organism>
<dbReference type="SUPFAM" id="SSF52540">
    <property type="entry name" value="P-loop containing nucleoside triphosphate hydrolases"/>
    <property type="match status" value="2"/>
</dbReference>
<protein>
    <submittedName>
        <fullName evidence="8">ATPase AAA-2 domain protein</fullName>
    </submittedName>
</protein>
<dbReference type="SUPFAM" id="SSF81923">
    <property type="entry name" value="Double Clp-N motif"/>
    <property type="match status" value="1"/>
</dbReference>
<feature type="domain" description="Clp ATPase C-terminal" evidence="7">
    <location>
        <begin position="765"/>
        <end position="850"/>
    </location>
</feature>
<evidence type="ECO:0000259" key="7">
    <source>
        <dbReference type="SMART" id="SM01086"/>
    </source>
</evidence>
<keyword evidence="2" id="KW-0547">Nucleotide-binding</keyword>
<evidence type="ECO:0000256" key="4">
    <source>
        <dbReference type="ARBA" id="ARBA00023186"/>
    </source>
</evidence>
<dbReference type="InterPro" id="IPR050130">
    <property type="entry name" value="ClpA_ClpB"/>
</dbReference>
<evidence type="ECO:0000313" key="9">
    <source>
        <dbReference type="Proteomes" id="UP000034508"/>
    </source>
</evidence>
<dbReference type="GO" id="GO:0016887">
    <property type="term" value="F:ATP hydrolysis activity"/>
    <property type="evidence" value="ECO:0007669"/>
    <property type="project" value="InterPro"/>
</dbReference>
<dbReference type="GO" id="GO:0034605">
    <property type="term" value="P:cellular response to heat"/>
    <property type="evidence" value="ECO:0007669"/>
    <property type="project" value="TreeGrafter"/>
</dbReference>
<dbReference type="AlphaFoldDB" id="A0A0G0I2Y4"/>
<dbReference type="InterPro" id="IPR003959">
    <property type="entry name" value="ATPase_AAA_core"/>
</dbReference>
<feature type="domain" description="AAA+ ATPase" evidence="6">
    <location>
        <begin position="314"/>
        <end position="459"/>
    </location>
</feature>
<feature type="transmembrane region" description="Helical" evidence="5">
    <location>
        <begin position="21"/>
        <end position="50"/>
    </location>
</feature>
<keyword evidence="5" id="KW-1133">Transmembrane helix</keyword>
<keyword evidence="1" id="KW-0677">Repeat</keyword>
<dbReference type="InterPro" id="IPR019489">
    <property type="entry name" value="Clp_ATPase_C"/>
</dbReference>
<feature type="domain" description="AAA+ ATPase" evidence="6">
    <location>
        <begin position="598"/>
        <end position="739"/>
    </location>
</feature>
<evidence type="ECO:0000259" key="6">
    <source>
        <dbReference type="SMART" id="SM00382"/>
    </source>
</evidence>
<keyword evidence="5" id="KW-0472">Membrane</keyword>
<dbReference type="CDD" id="cd00009">
    <property type="entry name" value="AAA"/>
    <property type="match status" value="1"/>
</dbReference>
<dbReference type="GO" id="GO:0005524">
    <property type="term" value="F:ATP binding"/>
    <property type="evidence" value="ECO:0007669"/>
    <property type="project" value="UniProtKB-KW"/>
</dbReference>
<sequence>MAFNFDIKNTAVLQAVKRERFFLFGLTDFLSQLFLFLFILSLASIFLSFFGYFSSYLAIRLVILSLVSFLIFWNISLFKNLKIKKPDLPFNLSEAISNLNDYNLAEFLSFNSAKITRDAISFCKKRKIPVNSASLFYSASKVSKDIAIIAFRLGLDIKKLQDDLKNYLEKMQKNEDSKLFSEDFQKTIIEAANISNFRGHKTIGEKEILVALAKNNEFFKKVLMDYDLKTADVENITLWLDSAKDSLERSKKFWTYENLARQGSVGKDWASGYTITLDQYSTDWRKIVSKWIFKEIIGHKKEIEETEMILARSNLSNALIVGEPGTGRKSIVEALAQKCYLGNSLPELNNKRVVELDVVLLSAGIQNFEKLETTLDQIFREVLAAGNVILVIDDLENFVGQKVQKPGAVDISGILSKYLSIPSFQFVGITSYDGLWKNIQDNPSFAEFFRKVEVSEVSEAETIRILQDYALELEHKNKMLVLYPSIREIVNLTTKYMPSLPFPKKALDILDEVAVYAQTLKDLPAGRQEKTVLPHHVAEIISKKTEIPVGKMEVKEKETLLNLENLIHQKIVNQEESVSQVSIAMRRARAGIGPKSRPMGTFLFLGPTGVGKTETSKALAEIYFGGVEKMIRLDMSEFQAVSDIPRLIGATSPVEIQGLLTTPVRETPFTLILLDEIEKAYPDILNLFLQVLDEGHITDGQGRKVVFTNTIIICTSNAGSAMIFKEVESGKKLEKDKILAELFKKNIFKPEFINRFDAAIIFHPLTKENLLQISALMLNSLKKSLKEKEIDFEITELLKEKIVELSYKPEFGAREMRRVIQDKVENVVAEALLSDKIKKGDKIEINPETFELIVNGIDSISESDKVKI</sequence>